<sequence>MGVLDKTPTLGTETGRLNHAFSLNRERVEQLLASLRLYALDASA</sequence>
<organism evidence="1">
    <name type="scientific">Arthrobacter sp. 68b</name>
    <dbReference type="NCBI Taxonomy" id="311808"/>
    <lineage>
        <taxon>Bacteria</taxon>
        <taxon>Bacillati</taxon>
        <taxon>Actinomycetota</taxon>
        <taxon>Actinomycetes</taxon>
        <taxon>Micrococcales</taxon>
        <taxon>Micrococcaceae</taxon>
        <taxon>Arthrobacter</taxon>
    </lineage>
</organism>
<reference evidence="1" key="1">
    <citation type="journal article" date="2011" name="Biologija">
        <title>Analysis of phthalate degradation operon from Arthrobacter sp. 68b.</title>
        <authorList>
            <person name="Stanislauskiene R."/>
            <person name="Rudenkov M."/>
            <person name="Karvelis L."/>
            <person name="Gasparaviciute R."/>
            <person name="Meskiene R."/>
            <person name="Casaite V."/>
            <person name="Meskys R."/>
        </authorList>
    </citation>
    <scope>NUCLEOTIDE SEQUENCE</scope>
    <source>
        <strain evidence="1">68b</strain>
        <plasmid evidence="1">p2MP</plasmid>
    </source>
</reference>
<proteinExistence type="predicted"/>
<reference evidence="1" key="2">
    <citation type="submission" date="2014-02" db="EMBL/GenBank/DDBJ databases">
        <title>Plasmid-mediated 2-methylpyridine and pyridine degradation in Arthrobacter sp. 68b.</title>
        <authorList>
            <person name="Stanislauskiene R."/>
            <person name="Rutkiene R."/>
            <person name="Gasparaviciute R."/>
            <person name="Meskiene R."/>
            <person name="Bachamatova I."/>
            <person name="Marcinkeviciene L."/>
            <person name="Meskys R."/>
        </authorList>
    </citation>
    <scope>NUCLEOTIDE SEQUENCE</scope>
    <source>
        <strain evidence="1">68b</strain>
        <plasmid evidence="1">p2MP</plasmid>
    </source>
</reference>
<name>A0A0F7G2J0_9MICC</name>
<dbReference type="AlphaFoldDB" id="A0A0F7G2J0"/>
<keyword evidence="1" id="KW-0614">Plasmid</keyword>
<protein>
    <submittedName>
        <fullName evidence="1">Uncharacterized protein</fullName>
    </submittedName>
</protein>
<dbReference type="EMBL" id="KJ410765">
    <property type="protein sequence ID" value="AKG47419.1"/>
    <property type="molecule type" value="Genomic_DNA"/>
</dbReference>
<geneLocation type="plasmid" evidence="1">
    <name>p2MP</name>
</geneLocation>
<accession>A0A0F7G2J0</accession>
<evidence type="ECO:0000313" key="1">
    <source>
        <dbReference type="EMBL" id="AKG47419.1"/>
    </source>
</evidence>